<protein>
    <submittedName>
        <fullName evidence="1">Uncharacterized protein</fullName>
    </submittedName>
</protein>
<gene>
    <name evidence="1" type="ORF">DFP72DRAFT_857936</name>
</gene>
<organism evidence="1 2">
    <name type="scientific">Ephemerocybe angulata</name>
    <dbReference type="NCBI Taxonomy" id="980116"/>
    <lineage>
        <taxon>Eukaryota</taxon>
        <taxon>Fungi</taxon>
        <taxon>Dikarya</taxon>
        <taxon>Basidiomycota</taxon>
        <taxon>Agaricomycotina</taxon>
        <taxon>Agaricomycetes</taxon>
        <taxon>Agaricomycetidae</taxon>
        <taxon>Agaricales</taxon>
        <taxon>Agaricineae</taxon>
        <taxon>Psathyrellaceae</taxon>
        <taxon>Ephemerocybe</taxon>
    </lineage>
</organism>
<comment type="caution">
    <text evidence="1">The sequence shown here is derived from an EMBL/GenBank/DDBJ whole genome shotgun (WGS) entry which is preliminary data.</text>
</comment>
<dbReference type="AlphaFoldDB" id="A0A8H6HD57"/>
<dbReference type="EMBL" id="JACGCI010000127">
    <property type="protein sequence ID" value="KAF6744086.1"/>
    <property type="molecule type" value="Genomic_DNA"/>
</dbReference>
<evidence type="ECO:0000313" key="1">
    <source>
        <dbReference type="EMBL" id="KAF6744086.1"/>
    </source>
</evidence>
<accession>A0A8H6HD57</accession>
<proteinExistence type="predicted"/>
<keyword evidence="2" id="KW-1185">Reference proteome</keyword>
<evidence type="ECO:0000313" key="2">
    <source>
        <dbReference type="Proteomes" id="UP000521943"/>
    </source>
</evidence>
<name>A0A8H6HD57_9AGAR</name>
<sequence length="398" mass="44899">MVYRHGEWPLLSCDIPCRTEPGPNPLNCTRKIVAPNGHPLATLFPAFEILDEEFQGDVKCKGEPESRARQETQLCIVTSRETIEHHYHLEQKPRGPALEQSKFIGPKCHDRSIVRSKGAGIAYGWMDGGEAGTRTRTTYDDRRAHGRQRVEVTRMDERASANEGRKDITQRMHEYANQHHHPSSLPLLDRSIPRIGSAQDAAGFTSAAANTDLSSRAIRNASEERMVSGGGGKKERPGSASAAFLLLLYTPSAITPTFQVGARRESGREEFVLVFVVSSGFVSQLRQIEFNSAPNEVSRTFAPRPTHRDVIYHPLAPVSMVHAVRPDQEHQEERWNSHFMVKYDNERCAPEREKIKGTTSHRKLATAWERNLYDIPTPKAVSHVPWYKERPTVYHVQA</sequence>
<reference evidence="1 2" key="1">
    <citation type="submission" date="2020-07" db="EMBL/GenBank/DDBJ databases">
        <title>Comparative genomics of pyrophilous fungi reveals a link between fire events and developmental genes.</title>
        <authorList>
            <consortium name="DOE Joint Genome Institute"/>
            <person name="Steindorff A.S."/>
            <person name="Carver A."/>
            <person name="Calhoun S."/>
            <person name="Stillman K."/>
            <person name="Liu H."/>
            <person name="Lipzen A."/>
            <person name="Pangilinan J."/>
            <person name="Labutti K."/>
            <person name="Bruns T.D."/>
            <person name="Grigoriev I.V."/>
        </authorList>
    </citation>
    <scope>NUCLEOTIDE SEQUENCE [LARGE SCALE GENOMIC DNA]</scope>
    <source>
        <strain evidence="1 2">CBS 144469</strain>
    </source>
</reference>
<dbReference type="Proteomes" id="UP000521943">
    <property type="component" value="Unassembled WGS sequence"/>
</dbReference>